<evidence type="ECO:0000259" key="1">
    <source>
        <dbReference type="PROSITE" id="PS51186"/>
    </source>
</evidence>
<dbReference type="Proteomes" id="UP000198210">
    <property type="component" value="Chromosome I"/>
</dbReference>
<feature type="domain" description="N-acetyltransferase" evidence="1">
    <location>
        <begin position="23"/>
        <end position="179"/>
    </location>
</feature>
<keyword evidence="3" id="KW-1185">Reference proteome</keyword>
<dbReference type="AlphaFoldDB" id="A0A1C5JXW5"/>
<protein>
    <submittedName>
        <fullName evidence="2">Protein N-acetyltransferase, RimJ/RimL family</fullName>
    </submittedName>
</protein>
<dbReference type="PANTHER" id="PTHR43792:SF1">
    <property type="entry name" value="N-ACETYLTRANSFERASE DOMAIN-CONTAINING PROTEIN"/>
    <property type="match status" value="1"/>
</dbReference>
<evidence type="ECO:0000313" key="3">
    <source>
        <dbReference type="Proteomes" id="UP000198210"/>
    </source>
</evidence>
<dbReference type="EMBL" id="LT607751">
    <property type="protein sequence ID" value="SCG75099.1"/>
    <property type="molecule type" value="Genomic_DNA"/>
</dbReference>
<dbReference type="Gene3D" id="3.40.630.30">
    <property type="match status" value="1"/>
</dbReference>
<name>A0A1C5JXW5_9ACTN</name>
<dbReference type="PROSITE" id="PS51186">
    <property type="entry name" value="GNAT"/>
    <property type="match status" value="1"/>
</dbReference>
<evidence type="ECO:0000313" key="2">
    <source>
        <dbReference type="EMBL" id="SCG75099.1"/>
    </source>
</evidence>
<reference evidence="2 3" key="1">
    <citation type="submission" date="2016-06" db="EMBL/GenBank/DDBJ databases">
        <authorList>
            <person name="Kjaerup R.B."/>
            <person name="Dalgaard T.S."/>
            <person name="Juul-Madsen H.R."/>
        </authorList>
    </citation>
    <scope>NUCLEOTIDE SEQUENCE [LARGE SCALE GENOMIC DNA]</scope>
    <source>
        <strain evidence="2 3">DSM 45097</strain>
    </source>
</reference>
<organism evidence="2 3">
    <name type="scientific">Micromonospora siamensis</name>
    <dbReference type="NCBI Taxonomy" id="299152"/>
    <lineage>
        <taxon>Bacteria</taxon>
        <taxon>Bacillati</taxon>
        <taxon>Actinomycetota</taxon>
        <taxon>Actinomycetes</taxon>
        <taxon>Micromonosporales</taxon>
        <taxon>Micromonosporaceae</taxon>
        <taxon>Micromonospora</taxon>
    </lineage>
</organism>
<dbReference type="InterPro" id="IPR000182">
    <property type="entry name" value="GNAT_dom"/>
</dbReference>
<dbReference type="Pfam" id="PF13302">
    <property type="entry name" value="Acetyltransf_3"/>
    <property type="match status" value="1"/>
</dbReference>
<keyword evidence="2" id="KW-0808">Transferase</keyword>
<dbReference type="PANTHER" id="PTHR43792">
    <property type="entry name" value="GNAT FAMILY, PUTATIVE (AFU_ORTHOLOGUE AFUA_3G00765)-RELATED-RELATED"/>
    <property type="match status" value="1"/>
</dbReference>
<sequence length="183" mass="20633">MRKGSTGYGMGVSEYPEIETARLRLRQFRAEDFAVHRALVDDDSAVTWSHRRRPLAASLRSWADRIDGWQRNGFGMWIAEVVATREVIGHCGLQRMEGGDEVELGYYFGRAAWGQGYATEAARACLAYGFDQCDLPSIVAVVRRENAASRRVVQKVGMLPERDGTFYDADATLFRLTSGDFRR</sequence>
<accession>A0A1C5JXW5</accession>
<dbReference type="InterPro" id="IPR016181">
    <property type="entry name" value="Acyl_CoA_acyltransferase"/>
</dbReference>
<dbReference type="InterPro" id="IPR051531">
    <property type="entry name" value="N-acetyltransferase"/>
</dbReference>
<dbReference type="GO" id="GO:0016747">
    <property type="term" value="F:acyltransferase activity, transferring groups other than amino-acyl groups"/>
    <property type="evidence" value="ECO:0007669"/>
    <property type="project" value="InterPro"/>
</dbReference>
<gene>
    <name evidence="2" type="ORF">GA0074704_5124</name>
</gene>
<proteinExistence type="predicted"/>
<dbReference type="SUPFAM" id="SSF55729">
    <property type="entry name" value="Acyl-CoA N-acyltransferases (Nat)"/>
    <property type="match status" value="1"/>
</dbReference>